<keyword evidence="4" id="KW-1185">Reference proteome</keyword>
<reference evidence="4" key="1">
    <citation type="journal article" date="2017" name="Nat. Ecol. Evol.">
        <title>Genome expansion and lineage-specific genetic innovations in the forest pathogenic fungi Armillaria.</title>
        <authorList>
            <person name="Sipos G."/>
            <person name="Prasanna A.N."/>
            <person name="Walter M.C."/>
            <person name="O'Connor E."/>
            <person name="Balint B."/>
            <person name="Krizsan K."/>
            <person name="Kiss B."/>
            <person name="Hess J."/>
            <person name="Varga T."/>
            <person name="Slot J."/>
            <person name="Riley R."/>
            <person name="Boka B."/>
            <person name="Rigling D."/>
            <person name="Barry K."/>
            <person name="Lee J."/>
            <person name="Mihaltcheva S."/>
            <person name="LaButti K."/>
            <person name="Lipzen A."/>
            <person name="Waldron R."/>
            <person name="Moloney N.M."/>
            <person name="Sperisen C."/>
            <person name="Kredics L."/>
            <person name="Vagvoelgyi C."/>
            <person name="Patrignani A."/>
            <person name="Fitzpatrick D."/>
            <person name="Nagy I."/>
            <person name="Doyle S."/>
            <person name="Anderson J.B."/>
            <person name="Grigoriev I.V."/>
            <person name="Gueldener U."/>
            <person name="Muensterkoetter M."/>
            <person name="Nagy L.G."/>
        </authorList>
    </citation>
    <scope>NUCLEOTIDE SEQUENCE [LARGE SCALE GENOMIC DNA]</scope>
    <source>
        <strain evidence="4">28-4</strain>
    </source>
</reference>
<accession>A0A2H3BKT9</accession>
<dbReference type="EMBL" id="KZ293429">
    <property type="protein sequence ID" value="PBK69514.1"/>
    <property type="molecule type" value="Genomic_DNA"/>
</dbReference>
<sequence length="122" mass="13581">MRWLWLQSFSLRVSAHSLNASCIMHQPLFTVLCTLIRYMSPIPSSVCSPRRRRSGVVPSPSQRHPSTSLVGYQCPFSRRQEADANKSAISQHKGPTPRAYPTSSSSSDSIIIHCRILPTDNG</sequence>
<keyword evidence="2" id="KW-0732">Signal</keyword>
<protein>
    <recommendedName>
        <fullName evidence="5">Secreted protein</fullName>
    </recommendedName>
</protein>
<feature type="signal peptide" evidence="2">
    <location>
        <begin position="1"/>
        <end position="15"/>
    </location>
</feature>
<evidence type="ECO:0000313" key="4">
    <source>
        <dbReference type="Proteomes" id="UP000218334"/>
    </source>
</evidence>
<name>A0A2H3BKT9_9AGAR</name>
<feature type="region of interest" description="Disordered" evidence="1">
    <location>
        <begin position="46"/>
        <end position="107"/>
    </location>
</feature>
<dbReference type="AlphaFoldDB" id="A0A2H3BKT9"/>
<gene>
    <name evidence="3" type="ORF">ARMSODRAFT_166553</name>
</gene>
<proteinExistence type="predicted"/>
<evidence type="ECO:0000256" key="2">
    <source>
        <dbReference type="SAM" id="SignalP"/>
    </source>
</evidence>
<evidence type="ECO:0008006" key="5">
    <source>
        <dbReference type="Google" id="ProtNLM"/>
    </source>
</evidence>
<evidence type="ECO:0000313" key="3">
    <source>
        <dbReference type="EMBL" id="PBK69514.1"/>
    </source>
</evidence>
<organism evidence="3 4">
    <name type="scientific">Armillaria solidipes</name>
    <dbReference type="NCBI Taxonomy" id="1076256"/>
    <lineage>
        <taxon>Eukaryota</taxon>
        <taxon>Fungi</taxon>
        <taxon>Dikarya</taxon>
        <taxon>Basidiomycota</taxon>
        <taxon>Agaricomycotina</taxon>
        <taxon>Agaricomycetes</taxon>
        <taxon>Agaricomycetidae</taxon>
        <taxon>Agaricales</taxon>
        <taxon>Marasmiineae</taxon>
        <taxon>Physalacriaceae</taxon>
        <taxon>Armillaria</taxon>
    </lineage>
</organism>
<feature type="chain" id="PRO_5013897522" description="Secreted protein" evidence="2">
    <location>
        <begin position="16"/>
        <end position="122"/>
    </location>
</feature>
<dbReference type="Proteomes" id="UP000218334">
    <property type="component" value="Unassembled WGS sequence"/>
</dbReference>
<evidence type="ECO:0000256" key="1">
    <source>
        <dbReference type="SAM" id="MobiDB-lite"/>
    </source>
</evidence>